<comment type="caution">
    <text evidence="1">The sequence shown here is derived from an EMBL/GenBank/DDBJ whole genome shotgun (WGS) entry which is preliminary data.</text>
</comment>
<dbReference type="Pfam" id="PF11150">
    <property type="entry name" value="DUF2927"/>
    <property type="match status" value="1"/>
</dbReference>
<protein>
    <submittedName>
        <fullName evidence="1">DUF2927 domain-containing protein</fullName>
    </submittedName>
</protein>
<gene>
    <name evidence="1" type="ORF">KUV50_01815</name>
</gene>
<reference evidence="1" key="1">
    <citation type="submission" date="2021-06" db="EMBL/GenBank/DDBJ databases">
        <title>44 bacteria genomes isolated from Dapeng, Shenzhen.</title>
        <authorList>
            <person name="Zheng W."/>
            <person name="Yu S."/>
            <person name="Huang Y."/>
        </authorList>
    </citation>
    <scope>NUCLEOTIDE SEQUENCE</scope>
    <source>
        <strain evidence="1">DP5N28-2</strain>
    </source>
</reference>
<sequence>MFCILSFSQWFRTSGFLFLCILFILGQGCSPDDNKPALTDHQKEVINYFNKVALGFEFGNASSITRKWEEDMMIYVGGEPSHMLDGELNKIISEINELTSDGFNVKIVEDSLTSNFYLYLGTGENYASRYPSQSDLVNGNFGLFSVFWDSHNNLNRGHMYVDIHRAEGDAQKHLLREELTQSLGLARDAPVYPESIFQSSWTTTTTYAPIDKELIRLLYHPKIKSGFDKMMTDQVLTELFLTE</sequence>
<evidence type="ECO:0000313" key="2">
    <source>
        <dbReference type="Proteomes" id="UP000753961"/>
    </source>
</evidence>
<organism evidence="1 2">
    <name type="scientific">Membranihabitans marinus</name>
    <dbReference type="NCBI Taxonomy" id="1227546"/>
    <lineage>
        <taxon>Bacteria</taxon>
        <taxon>Pseudomonadati</taxon>
        <taxon>Bacteroidota</taxon>
        <taxon>Saprospiria</taxon>
        <taxon>Saprospirales</taxon>
        <taxon>Saprospiraceae</taxon>
        <taxon>Membranihabitans</taxon>
    </lineage>
</organism>
<accession>A0A953HS17</accession>
<dbReference type="RefSeq" id="WP_222578373.1">
    <property type="nucleotide sequence ID" value="NZ_JAHVHU010000002.1"/>
</dbReference>
<dbReference type="InterPro" id="IPR021323">
    <property type="entry name" value="DUF2927"/>
</dbReference>
<evidence type="ECO:0000313" key="1">
    <source>
        <dbReference type="EMBL" id="MBY5956853.1"/>
    </source>
</evidence>
<keyword evidence="2" id="KW-1185">Reference proteome</keyword>
<dbReference type="AlphaFoldDB" id="A0A953HS17"/>
<dbReference type="Proteomes" id="UP000753961">
    <property type="component" value="Unassembled WGS sequence"/>
</dbReference>
<dbReference type="EMBL" id="JAHVHU010000002">
    <property type="protein sequence ID" value="MBY5956853.1"/>
    <property type="molecule type" value="Genomic_DNA"/>
</dbReference>
<proteinExistence type="predicted"/>
<name>A0A953HS17_9BACT</name>